<proteinExistence type="predicted"/>
<dbReference type="Pfam" id="PF12903">
    <property type="entry name" value="DUF3830"/>
    <property type="match status" value="1"/>
</dbReference>
<sequence length="150" mass="17095">MARFIELRFVEQDIAVRARLLEEEMPRTCSEIIKHLPIETVATHARYSGSEIAMLLSTDIKIEKEKATCVVETGDVGYMWLNRDDHYGLDDDVSEICWFYDKDGCPTMAEGPVRTNIFAKIEGDAQEFYKASANTRITGVKNVRISLIEE</sequence>
<dbReference type="InterPro" id="IPR024532">
    <property type="entry name" value="DUF3830"/>
</dbReference>
<name>A0A3B0T6C5_9ZZZZ</name>
<dbReference type="SUPFAM" id="SSF50891">
    <property type="entry name" value="Cyclophilin-like"/>
    <property type="match status" value="1"/>
</dbReference>
<dbReference type="InterPro" id="IPR029000">
    <property type="entry name" value="Cyclophilin-like_dom_sf"/>
</dbReference>
<protein>
    <recommendedName>
        <fullName evidence="2">DUF3830 domain-containing protein</fullName>
    </recommendedName>
</protein>
<dbReference type="Gene3D" id="2.40.100.20">
    <property type="match status" value="1"/>
</dbReference>
<evidence type="ECO:0000313" key="1">
    <source>
        <dbReference type="EMBL" id="VAW12410.1"/>
    </source>
</evidence>
<reference evidence="1" key="1">
    <citation type="submission" date="2018-06" db="EMBL/GenBank/DDBJ databases">
        <authorList>
            <person name="Zhirakovskaya E."/>
        </authorList>
    </citation>
    <scope>NUCLEOTIDE SEQUENCE</scope>
</reference>
<evidence type="ECO:0008006" key="2">
    <source>
        <dbReference type="Google" id="ProtNLM"/>
    </source>
</evidence>
<dbReference type="AlphaFoldDB" id="A0A3B0T6C5"/>
<organism evidence="1">
    <name type="scientific">hydrothermal vent metagenome</name>
    <dbReference type="NCBI Taxonomy" id="652676"/>
    <lineage>
        <taxon>unclassified sequences</taxon>
        <taxon>metagenomes</taxon>
        <taxon>ecological metagenomes</taxon>
    </lineage>
</organism>
<gene>
    <name evidence="1" type="ORF">MNBD_BACTEROID01-226</name>
</gene>
<accession>A0A3B0T6C5</accession>
<dbReference type="EMBL" id="UOEP01000002">
    <property type="protein sequence ID" value="VAW12410.1"/>
    <property type="molecule type" value="Genomic_DNA"/>
</dbReference>